<gene>
    <name evidence="1" type="ORF">HNR53_003144</name>
</gene>
<sequence length="56" mass="6521">MDDYAERYYARLLGNKQDTLDIELDKEQLLSLAGLLIDLRQHEWLAEIKAKLSTLS</sequence>
<comment type="caution">
    <text evidence="1">The sequence shown here is derived from an EMBL/GenBank/DDBJ whole genome shotgun (WGS) entry which is preliminary data.</text>
</comment>
<dbReference type="EMBL" id="JACHGK010000011">
    <property type="protein sequence ID" value="MBB6446485.1"/>
    <property type="molecule type" value="Genomic_DNA"/>
</dbReference>
<dbReference type="AlphaFoldDB" id="A0A7X0LWB8"/>
<organism evidence="1 2">
    <name type="scientific">Bacillus benzoevorans</name>
    <dbReference type="NCBI Taxonomy" id="1456"/>
    <lineage>
        <taxon>Bacteria</taxon>
        <taxon>Bacillati</taxon>
        <taxon>Bacillota</taxon>
        <taxon>Bacilli</taxon>
        <taxon>Bacillales</taxon>
        <taxon>Bacillaceae</taxon>
        <taxon>Bacillus</taxon>
    </lineage>
</organism>
<keyword evidence="2" id="KW-1185">Reference proteome</keyword>
<accession>A0A7X0LWB8</accession>
<reference evidence="1 2" key="1">
    <citation type="submission" date="2020-08" db="EMBL/GenBank/DDBJ databases">
        <title>Genomic Encyclopedia of Type Strains, Phase IV (KMG-IV): sequencing the most valuable type-strain genomes for metagenomic binning, comparative biology and taxonomic classification.</title>
        <authorList>
            <person name="Goeker M."/>
        </authorList>
    </citation>
    <scope>NUCLEOTIDE SEQUENCE [LARGE SCALE GENOMIC DNA]</scope>
    <source>
        <strain evidence="1 2">DSM 5391</strain>
    </source>
</reference>
<protein>
    <submittedName>
        <fullName evidence="1">Uncharacterized protein</fullName>
    </submittedName>
</protein>
<evidence type="ECO:0000313" key="2">
    <source>
        <dbReference type="Proteomes" id="UP000531594"/>
    </source>
</evidence>
<proteinExistence type="predicted"/>
<name>A0A7X0LWB8_9BACI</name>
<dbReference type="Proteomes" id="UP000531594">
    <property type="component" value="Unassembled WGS sequence"/>
</dbReference>
<dbReference type="RefSeq" id="WP_184527529.1">
    <property type="nucleotide sequence ID" value="NZ_JACHGK010000011.1"/>
</dbReference>
<evidence type="ECO:0000313" key="1">
    <source>
        <dbReference type="EMBL" id="MBB6446485.1"/>
    </source>
</evidence>